<keyword evidence="3" id="KW-1185">Reference proteome</keyword>
<feature type="compositionally biased region" description="Low complexity" evidence="1">
    <location>
        <begin position="153"/>
        <end position="175"/>
    </location>
</feature>
<evidence type="ECO:0000313" key="2">
    <source>
        <dbReference type="EMBL" id="CAH0397393.1"/>
    </source>
</evidence>
<dbReference type="EMBL" id="OU963894">
    <property type="protein sequence ID" value="CAH0397393.1"/>
    <property type="molecule type" value="Genomic_DNA"/>
</dbReference>
<name>A0ABN8APQ7_CHISP</name>
<sequence length="225" mass="25073">MAVNNTNEESDRIQNRPNNNSKIQECDVPEVVHEDVITGDDEKRFGLKTRTKSIKIVPPSDSSDRNSSDRDSSDSKSDSNTISSTSSSSSDFPSDDSVKDSEFLPERNIQKKRINYQFFSPQPGPSWAEDDPNEVEMQPSNTNIESPVLQTEQSQPPSINIQPSSVDSLVTVSSVEPQLPSRKRKCNPESWKKNKSKALKNSGQAYITMSKSKKQIEAKKIGPQI</sequence>
<organism evidence="2 3">
    <name type="scientific">Chilo suppressalis</name>
    <name type="common">Asiatic rice borer moth</name>
    <dbReference type="NCBI Taxonomy" id="168631"/>
    <lineage>
        <taxon>Eukaryota</taxon>
        <taxon>Metazoa</taxon>
        <taxon>Ecdysozoa</taxon>
        <taxon>Arthropoda</taxon>
        <taxon>Hexapoda</taxon>
        <taxon>Insecta</taxon>
        <taxon>Pterygota</taxon>
        <taxon>Neoptera</taxon>
        <taxon>Endopterygota</taxon>
        <taxon>Lepidoptera</taxon>
        <taxon>Glossata</taxon>
        <taxon>Ditrysia</taxon>
        <taxon>Pyraloidea</taxon>
        <taxon>Crambidae</taxon>
        <taxon>Crambinae</taxon>
        <taxon>Chilo</taxon>
    </lineage>
</organism>
<feature type="compositionally biased region" description="Basic and acidic residues" evidence="1">
    <location>
        <begin position="96"/>
        <end position="109"/>
    </location>
</feature>
<feature type="compositionally biased region" description="Low complexity" evidence="1">
    <location>
        <begin position="78"/>
        <end position="92"/>
    </location>
</feature>
<feature type="region of interest" description="Disordered" evidence="1">
    <location>
        <begin position="1"/>
        <end position="198"/>
    </location>
</feature>
<reference evidence="2" key="1">
    <citation type="submission" date="2021-12" db="EMBL/GenBank/DDBJ databases">
        <authorList>
            <person name="King R."/>
        </authorList>
    </citation>
    <scope>NUCLEOTIDE SEQUENCE</scope>
</reference>
<feature type="compositionally biased region" description="Polar residues" evidence="1">
    <location>
        <begin position="138"/>
        <end position="152"/>
    </location>
</feature>
<protein>
    <submittedName>
        <fullName evidence="2">Uncharacterized protein</fullName>
    </submittedName>
</protein>
<feature type="compositionally biased region" description="Basic and acidic residues" evidence="1">
    <location>
        <begin position="62"/>
        <end position="77"/>
    </location>
</feature>
<accession>A0ABN8APQ7</accession>
<gene>
    <name evidence="2" type="ORF">CHILSU_LOCUS462</name>
</gene>
<proteinExistence type="predicted"/>
<evidence type="ECO:0000256" key="1">
    <source>
        <dbReference type="SAM" id="MobiDB-lite"/>
    </source>
</evidence>
<evidence type="ECO:0000313" key="3">
    <source>
        <dbReference type="Proteomes" id="UP001153292"/>
    </source>
</evidence>
<feature type="compositionally biased region" description="Basic and acidic residues" evidence="1">
    <location>
        <begin position="30"/>
        <end position="45"/>
    </location>
</feature>
<dbReference type="Proteomes" id="UP001153292">
    <property type="component" value="Chromosome 1"/>
</dbReference>